<dbReference type="GO" id="GO:0036498">
    <property type="term" value="P:IRE1-mediated unfolded protein response"/>
    <property type="evidence" value="ECO:0007669"/>
    <property type="project" value="TreeGrafter"/>
</dbReference>
<feature type="domain" description="J" evidence="8">
    <location>
        <begin position="36"/>
        <end position="101"/>
    </location>
</feature>
<gene>
    <name evidence="10" type="ORF">BpHYR1_041514</name>
</gene>
<name>A0A3M7S495_BRAPC</name>
<dbReference type="OrthoDB" id="5810603at2759"/>
<dbReference type="PRINTS" id="PR00421">
    <property type="entry name" value="THIOREDOXIN"/>
</dbReference>
<dbReference type="SUPFAM" id="SSF46565">
    <property type="entry name" value="Chaperone J-domain"/>
    <property type="match status" value="1"/>
</dbReference>
<keyword evidence="4" id="KW-0072">Autophagy</keyword>
<dbReference type="SMART" id="SM00271">
    <property type="entry name" value="DnaJ"/>
    <property type="match status" value="1"/>
</dbReference>
<dbReference type="GO" id="GO:0051787">
    <property type="term" value="F:misfolded protein binding"/>
    <property type="evidence" value="ECO:0007669"/>
    <property type="project" value="TreeGrafter"/>
</dbReference>
<comment type="caution">
    <text evidence="10">The sequence shown here is derived from an EMBL/GenBank/DDBJ whole genome shotgun (WGS) entry which is preliminary data.</text>
</comment>
<dbReference type="InterPro" id="IPR018253">
    <property type="entry name" value="DnaJ_domain_CS"/>
</dbReference>
<dbReference type="PRINTS" id="PR00625">
    <property type="entry name" value="JDOMAIN"/>
</dbReference>
<feature type="chain" id="PRO_5017974669" description="DnaJ homolog subfamily C member 10" evidence="7">
    <location>
        <begin position="29"/>
        <end position="844"/>
    </location>
</feature>
<dbReference type="GO" id="GO:0005789">
    <property type="term" value="C:endoplasmic reticulum membrane"/>
    <property type="evidence" value="ECO:0007669"/>
    <property type="project" value="UniProtKB-SubCell"/>
</dbReference>
<dbReference type="InterPro" id="IPR013766">
    <property type="entry name" value="Thioredoxin_domain"/>
</dbReference>
<evidence type="ECO:0000259" key="9">
    <source>
        <dbReference type="PROSITE" id="PS51352"/>
    </source>
</evidence>
<dbReference type="PROSITE" id="PS00194">
    <property type="entry name" value="THIOREDOXIN_1"/>
    <property type="match status" value="2"/>
</dbReference>
<dbReference type="SUPFAM" id="SSF52833">
    <property type="entry name" value="Thioredoxin-like"/>
    <property type="match status" value="5"/>
</dbReference>
<dbReference type="GO" id="GO:0006914">
    <property type="term" value="P:autophagy"/>
    <property type="evidence" value="ECO:0007669"/>
    <property type="project" value="UniProtKB-KW"/>
</dbReference>
<dbReference type="InterPro" id="IPR036249">
    <property type="entry name" value="Thioredoxin-like_sf"/>
</dbReference>
<evidence type="ECO:0000256" key="5">
    <source>
        <dbReference type="ARBA" id="ARBA00035002"/>
    </source>
</evidence>
<reference evidence="10 11" key="1">
    <citation type="journal article" date="2018" name="Sci. Rep.">
        <title>Genomic signatures of local adaptation to the degree of environmental predictability in rotifers.</title>
        <authorList>
            <person name="Franch-Gras L."/>
            <person name="Hahn C."/>
            <person name="Garcia-Roger E.M."/>
            <person name="Carmona M.J."/>
            <person name="Serra M."/>
            <person name="Gomez A."/>
        </authorList>
    </citation>
    <scope>NUCLEOTIDE SEQUENCE [LARGE SCALE GENOMIC DNA]</scope>
    <source>
        <strain evidence="10">HYR1</strain>
    </source>
</reference>
<feature type="domain" description="Thioredoxin" evidence="9">
    <location>
        <begin position="701"/>
        <end position="844"/>
    </location>
</feature>
<keyword evidence="7" id="KW-0732">Signal</keyword>
<dbReference type="InterPro" id="IPR017937">
    <property type="entry name" value="Thioredoxin_CS"/>
</dbReference>
<dbReference type="PROSITE" id="PS51352">
    <property type="entry name" value="THIOREDOXIN_2"/>
    <property type="match status" value="4"/>
</dbReference>
<proteinExistence type="predicted"/>
<dbReference type="Gene3D" id="1.10.287.110">
    <property type="entry name" value="DnaJ domain"/>
    <property type="match status" value="1"/>
</dbReference>
<dbReference type="InterPro" id="IPR036869">
    <property type="entry name" value="J_dom_sf"/>
</dbReference>
<feature type="domain" description="Thioredoxin" evidence="9">
    <location>
        <begin position="477"/>
        <end position="593"/>
    </location>
</feature>
<organism evidence="10 11">
    <name type="scientific">Brachionus plicatilis</name>
    <name type="common">Marine rotifer</name>
    <name type="synonym">Brachionus muelleri</name>
    <dbReference type="NCBI Taxonomy" id="10195"/>
    <lineage>
        <taxon>Eukaryota</taxon>
        <taxon>Metazoa</taxon>
        <taxon>Spiralia</taxon>
        <taxon>Gnathifera</taxon>
        <taxon>Rotifera</taxon>
        <taxon>Eurotatoria</taxon>
        <taxon>Monogononta</taxon>
        <taxon>Pseudotrocha</taxon>
        <taxon>Ploima</taxon>
        <taxon>Brachionidae</taxon>
        <taxon>Brachionus</taxon>
    </lineage>
</organism>
<protein>
    <recommendedName>
        <fullName evidence="2">DnaJ homolog subfamily C member 10</fullName>
    </recommendedName>
    <alternativeName>
        <fullName evidence="3">DnaJ homolog subfamily C member 16</fullName>
    </alternativeName>
    <alternativeName>
        <fullName evidence="6">Endoplasmic reticulum DNA J domain-containing protein 8</fullName>
    </alternativeName>
</protein>
<evidence type="ECO:0000256" key="4">
    <source>
        <dbReference type="ARBA" id="ARBA00023006"/>
    </source>
</evidence>
<dbReference type="EMBL" id="REGN01002088">
    <property type="protein sequence ID" value="RNA30427.1"/>
    <property type="molecule type" value="Genomic_DNA"/>
</dbReference>
<dbReference type="Gene3D" id="3.40.30.10">
    <property type="entry name" value="Glutaredoxin"/>
    <property type="match status" value="6"/>
</dbReference>
<evidence type="ECO:0000256" key="2">
    <source>
        <dbReference type="ARBA" id="ARBA00020920"/>
    </source>
</evidence>
<feature type="domain" description="Thioredoxin" evidence="9">
    <location>
        <begin position="595"/>
        <end position="698"/>
    </location>
</feature>
<dbReference type="InterPro" id="IPR052460">
    <property type="entry name" value="ER_disulfide_reductase"/>
</dbReference>
<comment type="subcellular location">
    <subcellularLocation>
        <location evidence="1">Endoplasmic reticulum membrane</location>
        <topology evidence="1">Single-pass type IV membrane protein</topology>
    </subcellularLocation>
</comment>
<keyword evidence="11" id="KW-1185">Reference proteome</keyword>
<sequence length="844" mass="97662">MQNWFKFLNFKLIIFLLALTNFINLINSAGNFNNDEYYKLLGVSKTATTKQIRIAFKKLALEKHPDKNQNDPDANDIFIRINRAYEILKDEELRKKYDQFGEEGLKDNQSGFNYQSWNFYNQNFGIYDDDPEVITLSRSDFRHSVSNSDTIWFINFYSTQCSHCHELAPTWRELAKQLIGVVKIGAVNCMDDWMLCNEEHIQSFPSLVMYPKAQRFGAVKNLDNLINFALSFASGNVYNVNNLDSYSKLKSDKPWLFIYCLSNSVDSEEELNHELNCLDEMSIRKLSIMLHGLVNVANVDCTSKTNDDLCTKLAPKPSAPILYYYSLPSLDTNQPKSVFVSFSDHNKIYQQVLTLLPDNNVLEENELQKILENLRNKDKLEKPWLIQFVKDFDLSQDLEYRRLPNLIGNDFNFARVDCNTLTSLDLCSRLQIVKYPTFVLFKSSSFILNGKVDMDQDNWYEIQYGNRVTSEDLAIFVKENAYTPVRTLTEFNSEFIEKELKQHKKVAFFVDFFAPWCPPCMNLLPEFRKSSKLASSRTVLFGTIDCTINTQICEQYNVRSFPTTILYNNSIPSLYHGQHNALDISEFIEDILNPSVITLTYDSFYQLVGSKPTEKIWMIDFFASWCGPCQQLAPEWRKLAKRVDSKTITVAQVDCVIEQRLCSEQGVNSYPNIRLYPTGSSGYSRFDQYQGWMRDANSLLQWAGNYMPTISVMLNLETFENLVLSNFKDESINDQLPWIVDFYAPWCGHCQVFAPTFEALASKFEGKVKFGKVNCQQYQHLCQACGIRAYPTVKFYPIITSNYVNWGAGEEIFDMDINRLSNLIDAKLIKHGYKHSKKSDKSEL</sequence>
<evidence type="ECO:0000313" key="11">
    <source>
        <dbReference type="Proteomes" id="UP000276133"/>
    </source>
</evidence>
<dbReference type="PROSITE" id="PS00636">
    <property type="entry name" value="DNAJ_1"/>
    <property type="match status" value="1"/>
</dbReference>
<dbReference type="FunFam" id="1.10.287.110:FF:000029">
    <property type="entry name" value="DnaJ homolog subfamily C member 10"/>
    <property type="match status" value="1"/>
</dbReference>
<accession>A0A3M7S495</accession>
<evidence type="ECO:0000256" key="6">
    <source>
        <dbReference type="ARBA" id="ARBA00035043"/>
    </source>
</evidence>
<evidence type="ECO:0000256" key="3">
    <source>
        <dbReference type="ARBA" id="ARBA00020921"/>
    </source>
</evidence>
<evidence type="ECO:0000313" key="10">
    <source>
        <dbReference type="EMBL" id="RNA30427.1"/>
    </source>
</evidence>
<dbReference type="PROSITE" id="PS50076">
    <property type="entry name" value="DNAJ_2"/>
    <property type="match status" value="1"/>
</dbReference>
<comment type="function">
    <text evidence="5">Plays an important role in regulating the size of autophagosomes during the formation process.</text>
</comment>
<dbReference type="PANTHER" id="PTHR44340:SF1">
    <property type="entry name" value="DNAJ HOMOLOG SUBFAMILY C MEMBER 10"/>
    <property type="match status" value="1"/>
</dbReference>
<dbReference type="Pfam" id="PF00226">
    <property type="entry name" value="DnaJ"/>
    <property type="match status" value="1"/>
</dbReference>
<dbReference type="GO" id="GO:0005788">
    <property type="term" value="C:endoplasmic reticulum lumen"/>
    <property type="evidence" value="ECO:0007669"/>
    <property type="project" value="TreeGrafter"/>
</dbReference>
<dbReference type="GO" id="GO:0015035">
    <property type="term" value="F:protein-disulfide reductase activity"/>
    <property type="evidence" value="ECO:0007669"/>
    <property type="project" value="TreeGrafter"/>
</dbReference>
<dbReference type="AlphaFoldDB" id="A0A3M7S495"/>
<dbReference type="Pfam" id="PF00085">
    <property type="entry name" value="Thioredoxin"/>
    <property type="match status" value="4"/>
</dbReference>
<dbReference type="STRING" id="10195.A0A3M7S495"/>
<dbReference type="Proteomes" id="UP000276133">
    <property type="component" value="Unassembled WGS sequence"/>
</dbReference>
<dbReference type="CDD" id="cd06257">
    <property type="entry name" value="DnaJ"/>
    <property type="match status" value="1"/>
</dbReference>
<evidence type="ECO:0000256" key="7">
    <source>
        <dbReference type="SAM" id="SignalP"/>
    </source>
</evidence>
<feature type="domain" description="Thioredoxin" evidence="9">
    <location>
        <begin position="91"/>
        <end position="234"/>
    </location>
</feature>
<evidence type="ECO:0000256" key="1">
    <source>
        <dbReference type="ARBA" id="ARBA00004163"/>
    </source>
</evidence>
<dbReference type="GO" id="GO:0016671">
    <property type="term" value="F:oxidoreductase activity, acting on a sulfur group of donors, disulfide as acceptor"/>
    <property type="evidence" value="ECO:0007669"/>
    <property type="project" value="TreeGrafter"/>
</dbReference>
<evidence type="ECO:0000259" key="8">
    <source>
        <dbReference type="PROSITE" id="PS50076"/>
    </source>
</evidence>
<feature type="signal peptide" evidence="7">
    <location>
        <begin position="1"/>
        <end position="28"/>
    </location>
</feature>
<dbReference type="PANTHER" id="PTHR44340">
    <property type="entry name" value="DNAJ HOMOLOG SUBFAMILY C MEMBER 10"/>
    <property type="match status" value="1"/>
</dbReference>
<dbReference type="InterPro" id="IPR001623">
    <property type="entry name" value="DnaJ_domain"/>
</dbReference>